<proteinExistence type="predicted"/>
<comment type="caution">
    <text evidence="1">The sequence shown here is derived from an EMBL/GenBank/DDBJ whole genome shotgun (WGS) entry which is preliminary data.</text>
</comment>
<reference evidence="1 2" key="1">
    <citation type="submission" date="2019-03" db="EMBL/GenBank/DDBJ databases">
        <title>Genomic Encyclopedia of Type Strains, Phase IV (KMG-IV): sequencing the most valuable type-strain genomes for metagenomic binning, comparative biology and taxonomic classification.</title>
        <authorList>
            <person name="Goeker M."/>
        </authorList>
    </citation>
    <scope>NUCLEOTIDE SEQUENCE [LARGE SCALE GENOMIC DNA]</scope>
    <source>
        <strain evidence="1 2">DSM 19377</strain>
    </source>
</reference>
<sequence>MTLLYFIAPSPNRHDYVWKDAAFFASSVILDGHALDPT</sequence>
<name>A0A4R2NJR6_9BACL</name>
<evidence type="ECO:0000313" key="1">
    <source>
        <dbReference type="EMBL" id="TCP21710.1"/>
    </source>
</evidence>
<dbReference type="AlphaFoldDB" id="A0A4R2NJR6"/>
<dbReference type="EMBL" id="SLXK01000040">
    <property type="protein sequence ID" value="TCP21710.1"/>
    <property type="molecule type" value="Genomic_DNA"/>
</dbReference>
<accession>A0A4R2NJR6</accession>
<evidence type="ECO:0000313" key="2">
    <source>
        <dbReference type="Proteomes" id="UP000295416"/>
    </source>
</evidence>
<keyword evidence="2" id="KW-1185">Reference proteome</keyword>
<dbReference type="Proteomes" id="UP000295416">
    <property type="component" value="Unassembled WGS sequence"/>
</dbReference>
<gene>
    <name evidence="1" type="ORF">EV207_14019</name>
</gene>
<organism evidence="1 2">
    <name type="scientific">Scopulibacillus darangshiensis</name>
    <dbReference type="NCBI Taxonomy" id="442528"/>
    <lineage>
        <taxon>Bacteria</taxon>
        <taxon>Bacillati</taxon>
        <taxon>Bacillota</taxon>
        <taxon>Bacilli</taxon>
        <taxon>Bacillales</taxon>
        <taxon>Sporolactobacillaceae</taxon>
        <taxon>Scopulibacillus</taxon>
    </lineage>
</organism>
<protein>
    <submittedName>
        <fullName evidence="1">Uncharacterized protein</fullName>
    </submittedName>
</protein>